<dbReference type="AlphaFoldDB" id="A0A9P6W437"/>
<feature type="compositionally biased region" description="Polar residues" evidence="1">
    <location>
        <begin position="825"/>
        <end position="860"/>
    </location>
</feature>
<dbReference type="InterPro" id="IPR035899">
    <property type="entry name" value="DBL_dom_sf"/>
</dbReference>
<comment type="caution">
    <text evidence="3">The sequence shown here is derived from an EMBL/GenBank/DDBJ whole genome shotgun (WGS) entry which is preliminary data.</text>
</comment>
<dbReference type="InterPro" id="IPR000219">
    <property type="entry name" value="DH_dom"/>
</dbReference>
<feature type="domain" description="DH" evidence="2">
    <location>
        <begin position="232"/>
        <end position="420"/>
    </location>
</feature>
<dbReference type="Gene3D" id="1.20.900.10">
    <property type="entry name" value="Dbl homology (DH) domain"/>
    <property type="match status" value="1"/>
</dbReference>
<reference evidence="3 4" key="1">
    <citation type="submission" date="2020-11" db="EMBL/GenBank/DDBJ databases">
        <title>Kefir isolates.</title>
        <authorList>
            <person name="Marcisauskas S."/>
            <person name="Kim Y."/>
            <person name="Blasche S."/>
        </authorList>
    </citation>
    <scope>NUCLEOTIDE SEQUENCE [LARGE SCALE GENOMIC DNA]</scope>
    <source>
        <strain evidence="3 4">KR</strain>
    </source>
</reference>
<name>A0A9P6W437_RHOMI</name>
<protein>
    <recommendedName>
        <fullName evidence="2">DH domain-containing protein</fullName>
    </recommendedName>
</protein>
<feature type="compositionally biased region" description="Polar residues" evidence="1">
    <location>
        <begin position="890"/>
        <end position="902"/>
    </location>
</feature>
<dbReference type="OrthoDB" id="6244550at2759"/>
<dbReference type="PANTHER" id="PTHR45924">
    <property type="entry name" value="FI17866P1"/>
    <property type="match status" value="1"/>
</dbReference>
<dbReference type="PANTHER" id="PTHR45924:SF2">
    <property type="entry name" value="FI17866P1"/>
    <property type="match status" value="1"/>
</dbReference>
<feature type="compositionally biased region" description="Low complexity" evidence="1">
    <location>
        <begin position="162"/>
        <end position="175"/>
    </location>
</feature>
<dbReference type="PROSITE" id="PS50010">
    <property type="entry name" value="DH_2"/>
    <property type="match status" value="1"/>
</dbReference>
<feature type="compositionally biased region" description="Pro residues" evidence="1">
    <location>
        <begin position="9"/>
        <end position="19"/>
    </location>
</feature>
<feature type="compositionally biased region" description="Polar residues" evidence="1">
    <location>
        <begin position="518"/>
        <end position="557"/>
    </location>
</feature>
<sequence length="1141" mass="121138">MDWSAFAPDRPPGSSPAPQPGLTSPTSPTWPPGAAAIGARPSQPSSHFNPGQLVSGLGQVHLGAARGPPPPNGGSGSSTSLTDMYPYAPYSHQPPSLPSPNRAAAGGGGYAASSRPRPPQLAPITTSVPGGGSHLGVSPIRPSPPPVASMGVSPLRTSSRKASLPAATTPTSSALPPLPSLPPSGPFPTSASHSSFNPDGGASSQNSHASSAPPNRSSPVRTATATATATSKRANPLEDLIATETVYVQDLSVIIKRVAAAWSRTNFPPPQLDGMFRAIEAVYRINKALLAKLLEIGPNPSSPKALGDLLMRWVDDIEPAYTRYATTYALDYDSFDRVQSNPNLAPILAQLDWPASLPAPPSQTGVSLDRLFELPLYRVQYYQRLYAKLLRSTQEGRSDHALLVSANEKLAQLEALCEQGKQRSVLPPPPVATETVDLPLVDADSDAQVEEHTREEEEEEVHFDGERDLPEPLPPKDDPAAPPPPAPEPERASPPRLHVDVSQQQPPPRHGASDSEDSSLARTGESTTAPQRTSNDSATFDSPLTSESLRSSGATGISTANTSTIMSLSPAPPEKAAVETPLRIEDLERRLNTDRTLDIFTMQPRRCRLQIQPASLPFRRELRFAADAHMSFTPSSDPEQRTVTHPRAHILLLTDLFLVCERITPQDAASTAANGADFWLVYPPLAGKHVRVTHQDLDSVHVTIMQRERLVFRFDGPEAVTRARDLAGAVQAAAEFGAAQGTAPVPPLRQNSLASSSSAYGHALPSPASSQGGFDARSPLQLQPLQPPFGLDPSRRVVSGPGGSSVPRPTRGASMHPSSPGGLVQSPSALSFQHHQSSSRGNSPQPVSNDRYSLNSSSGGPRSPFAPGLRRSSQSASDFGASGGDRPDSRQSNGSYSSNRTDSFGRWPEAPPPLPKERTYNGMDISGRGGPLYATSFRGDSLHVPGPGPGGPTMHRARSADALRSDALQQQMHYRMPSQTLLEDRASSAPGSSRSISTSGGGAGRIVPEQSFGDVSPPSSPVKATVPDKTAVVAQMRCKVFLQQHHSVWKSLGTAKLRLFHSLPSNRKQLVVDSDKGGGKTIISTIVLEDGVERVGKTGVAVELSHEGDRTGIVHMLQLKTEQSAVGLFEQLLLGTDRVRR</sequence>
<evidence type="ECO:0000256" key="1">
    <source>
        <dbReference type="SAM" id="MobiDB-lite"/>
    </source>
</evidence>
<feature type="region of interest" description="Disordered" evidence="1">
    <location>
        <begin position="421"/>
        <end position="557"/>
    </location>
</feature>
<dbReference type="SMART" id="SM00325">
    <property type="entry name" value="RhoGEF"/>
    <property type="match status" value="1"/>
</dbReference>
<dbReference type="Proteomes" id="UP000777482">
    <property type="component" value="Unassembled WGS sequence"/>
</dbReference>
<evidence type="ECO:0000313" key="3">
    <source>
        <dbReference type="EMBL" id="KAG0662093.1"/>
    </source>
</evidence>
<feature type="compositionally biased region" description="Low complexity" evidence="1">
    <location>
        <begin position="987"/>
        <end position="998"/>
    </location>
</feature>
<feature type="compositionally biased region" description="Polar residues" evidence="1">
    <location>
        <begin position="191"/>
        <end position="221"/>
    </location>
</feature>
<feature type="compositionally biased region" description="Basic and acidic residues" evidence="1">
    <location>
        <begin position="462"/>
        <end position="479"/>
    </location>
</feature>
<feature type="region of interest" description="Disordered" evidence="1">
    <location>
        <begin position="741"/>
        <end position="960"/>
    </location>
</feature>
<dbReference type="GO" id="GO:0005085">
    <property type="term" value="F:guanyl-nucleotide exchange factor activity"/>
    <property type="evidence" value="ECO:0007669"/>
    <property type="project" value="InterPro"/>
</dbReference>
<evidence type="ECO:0000313" key="4">
    <source>
        <dbReference type="Proteomes" id="UP000777482"/>
    </source>
</evidence>
<accession>A0A9P6W437</accession>
<feature type="compositionally biased region" description="Low complexity" evidence="1">
    <location>
        <begin position="796"/>
        <end position="812"/>
    </location>
</feature>
<feature type="compositionally biased region" description="Basic and acidic residues" evidence="1">
    <location>
        <begin position="488"/>
        <end position="499"/>
    </location>
</feature>
<dbReference type="EMBL" id="PUHQ01000029">
    <property type="protein sequence ID" value="KAG0662093.1"/>
    <property type="molecule type" value="Genomic_DNA"/>
</dbReference>
<dbReference type="SUPFAM" id="SSF48065">
    <property type="entry name" value="DBL homology domain (DH-domain)"/>
    <property type="match status" value="1"/>
</dbReference>
<feature type="compositionally biased region" description="Pro residues" evidence="1">
    <location>
        <begin position="176"/>
        <end position="186"/>
    </location>
</feature>
<organism evidence="3 4">
    <name type="scientific">Rhodotorula mucilaginosa</name>
    <name type="common">Yeast</name>
    <name type="synonym">Rhodotorula rubra</name>
    <dbReference type="NCBI Taxonomy" id="5537"/>
    <lineage>
        <taxon>Eukaryota</taxon>
        <taxon>Fungi</taxon>
        <taxon>Dikarya</taxon>
        <taxon>Basidiomycota</taxon>
        <taxon>Pucciniomycotina</taxon>
        <taxon>Microbotryomycetes</taxon>
        <taxon>Sporidiobolales</taxon>
        <taxon>Sporidiobolaceae</taxon>
        <taxon>Rhodotorula</taxon>
    </lineage>
</organism>
<evidence type="ECO:0000259" key="2">
    <source>
        <dbReference type="PROSITE" id="PS50010"/>
    </source>
</evidence>
<feature type="region of interest" description="Disordered" evidence="1">
    <location>
        <begin position="982"/>
        <end position="1024"/>
    </location>
</feature>
<dbReference type="GO" id="GO:0031267">
    <property type="term" value="F:small GTPase binding"/>
    <property type="evidence" value="ECO:0007669"/>
    <property type="project" value="TreeGrafter"/>
</dbReference>
<proteinExistence type="predicted"/>
<gene>
    <name evidence="3" type="ORF">C6P46_003486</name>
</gene>
<feature type="compositionally biased region" description="Polar residues" evidence="1">
    <location>
        <begin position="749"/>
        <end position="759"/>
    </location>
</feature>
<keyword evidence="4" id="KW-1185">Reference proteome</keyword>
<dbReference type="Pfam" id="PF00621">
    <property type="entry name" value="RhoGEF"/>
    <property type="match status" value="1"/>
</dbReference>
<feature type="region of interest" description="Disordered" evidence="1">
    <location>
        <begin position="1"/>
        <end position="231"/>
    </location>
</feature>